<dbReference type="Proteomes" id="UP000037035">
    <property type="component" value="Unassembled WGS sequence"/>
</dbReference>
<gene>
    <name evidence="2" type="ORF">VP01_8555g1</name>
</gene>
<proteinExistence type="predicted"/>
<comment type="caution">
    <text evidence="2">The sequence shown here is derived from an EMBL/GenBank/DDBJ whole genome shotgun (WGS) entry which is preliminary data.</text>
</comment>
<feature type="non-terminal residue" evidence="2">
    <location>
        <position position="166"/>
    </location>
</feature>
<feature type="region of interest" description="Disordered" evidence="1">
    <location>
        <begin position="1"/>
        <end position="30"/>
    </location>
</feature>
<name>A0A0L6U911_9BASI</name>
<dbReference type="VEuPathDB" id="FungiDB:VP01_8555g1"/>
<feature type="compositionally biased region" description="Polar residues" evidence="1">
    <location>
        <begin position="52"/>
        <end position="92"/>
    </location>
</feature>
<sequence length="166" mass="18212">MDPWNHQYNTFVPSAQSSTEGQENAHATALAHTSQLESMIASLAEEVCSLKASSNPLPTKTKKNQPCQPKTATRSQNLNQVLSSPAATSTPKRQIRANSAPPEVGNSKPRKLVKSPRASKLSRPHLHNDLPLGNKRDESISGDLRIEEKYVPIDPSLLGIMEQKRK</sequence>
<keyword evidence="3" id="KW-1185">Reference proteome</keyword>
<accession>A0A0L6U911</accession>
<reference evidence="2 3" key="1">
    <citation type="submission" date="2015-08" db="EMBL/GenBank/DDBJ databases">
        <title>Next Generation Sequencing and Analysis of the Genome of Puccinia sorghi L Schw, the Causal Agent of Maize Common Rust.</title>
        <authorList>
            <person name="Rochi L."/>
            <person name="Burguener G."/>
            <person name="Darino M."/>
            <person name="Turjanski A."/>
            <person name="Kreff E."/>
            <person name="Dieguez M.J."/>
            <person name="Sacco F."/>
        </authorList>
    </citation>
    <scope>NUCLEOTIDE SEQUENCE [LARGE SCALE GENOMIC DNA]</scope>
    <source>
        <strain evidence="2 3">RO10H11247</strain>
    </source>
</reference>
<protein>
    <submittedName>
        <fullName evidence="2">Uncharacterized protein</fullName>
    </submittedName>
</protein>
<organism evidence="2 3">
    <name type="scientific">Puccinia sorghi</name>
    <dbReference type="NCBI Taxonomy" id="27349"/>
    <lineage>
        <taxon>Eukaryota</taxon>
        <taxon>Fungi</taxon>
        <taxon>Dikarya</taxon>
        <taxon>Basidiomycota</taxon>
        <taxon>Pucciniomycotina</taxon>
        <taxon>Pucciniomycetes</taxon>
        <taxon>Pucciniales</taxon>
        <taxon>Pucciniaceae</taxon>
        <taxon>Puccinia</taxon>
    </lineage>
</organism>
<evidence type="ECO:0000313" key="3">
    <source>
        <dbReference type="Proteomes" id="UP000037035"/>
    </source>
</evidence>
<feature type="compositionally biased region" description="Polar residues" evidence="1">
    <location>
        <begin position="1"/>
        <end position="22"/>
    </location>
</feature>
<evidence type="ECO:0000313" key="2">
    <source>
        <dbReference type="EMBL" id="KNZ45034.1"/>
    </source>
</evidence>
<dbReference type="EMBL" id="LAVV01014110">
    <property type="protein sequence ID" value="KNZ45034.1"/>
    <property type="molecule type" value="Genomic_DNA"/>
</dbReference>
<dbReference type="AlphaFoldDB" id="A0A0L6U911"/>
<feature type="region of interest" description="Disordered" evidence="1">
    <location>
        <begin position="52"/>
        <end position="139"/>
    </location>
</feature>
<evidence type="ECO:0000256" key="1">
    <source>
        <dbReference type="SAM" id="MobiDB-lite"/>
    </source>
</evidence>